<dbReference type="Pfam" id="PF13622">
    <property type="entry name" value="4HBT_3"/>
    <property type="match status" value="1"/>
</dbReference>
<dbReference type="InterPro" id="IPR049449">
    <property type="entry name" value="TesB_ACOT8-like_N"/>
</dbReference>
<evidence type="ECO:0000313" key="3">
    <source>
        <dbReference type="EMBL" id="OJI96365.1"/>
    </source>
</evidence>
<dbReference type="Pfam" id="PF20789">
    <property type="entry name" value="4HBT_3C"/>
    <property type="match status" value="1"/>
</dbReference>
<dbReference type="PANTHER" id="PTHR38110">
    <property type="entry name" value="CHROMOSOME 23, WHOLE GENOME SHOTGUN SEQUENCE"/>
    <property type="match status" value="1"/>
</dbReference>
<evidence type="ECO:0000259" key="1">
    <source>
        <dbReference type="Pfam" id="PF13622"/>
    </source>
</evidence>
<dbReference type="STRING" id="1036611.A0A1L9P4B7"/>
<dbReference type="InterPro" id="IPR049450">
    <property type="entry name" value="ACOT8-like_C"/>
</dbReference>
<dbReference type="SUPFAM" id="SSF54637">
    <property type="entry name" value="Thioesterase/thiol ester dehydrase-isomerase"/>
    <property type="match status" value="2"/>
</dbReference>
<feature type="domain" description="Acyl-CoA thioesterase-like C-terminal" evidence="2">
    <location>
        <begin position="163"/>
        <end position="301"/>
    </location>
</feature>
<reference evidence="4" key="1">
    <citation type="journal article" date="2017" name="Genome Biol.">
        <title>Comparative genomics reveals high biological diversity and specific adaptations in the industrially and medically important fungal genus Aspergillus.</title>
        <authorList>
            <person name="de Vries R.P."/>
            <person name="Riley R."/>
            <person name="Wiebenga A."/>
            <person name="Aguilar-Osorio G."/>
            <person name="Amillis S."/>
            <person name="Uchima C.A."/>
            <person name="Anderluh G."/>
            <person name="Asadollahi M."/>
            <person name="Askin M."/>
            <person name="Barry K."/>
            <person name="Battaglia E."/>
            <person name="Bayram O."/>
            <person name="Benocci T."/>
            <person name="Braus-Stromeyer S.A."/>
            <person name="Caldana C."/>
            <person name="Canovas D."/>
            <person name="Cerqueira G.C."/>
            <person name="Chen F."/>
            <person name="Chen W."/>
            <person name="Choi C."/>
            <person name="Clum A."/>
            <person name="Dos Santos R.A."/>
            <person name="Damasio A.R."/>
            <person name="Diallinas G."/>
            <person name="Emri T."/>
            <person name="Fekete E."/>
            <person name="Flipphi M."/>
            <person name="Freyberg S."/>
            <person name="Gallo A."/>
            <person name="Gournas C."/>
            <person name="Habgood R."/>
            <person name="Hainaut M."/>
            <person name="Harispe M.L."/>
            <person name="Henrissat B."/>
            <person name="Hilden K.S."/>
            <person name="Hope R."/>
            <person name="Hossain A."/>
            <person name="Karabika E."/>
            <person name="Karaffa L."/>
            <person name="Karanyi Z."/>
            <person name="Krasevec N."/>
            <person name="Kuo A."/>
            <person name="Kusch H."/>
            <person name="LaButti K."/>
            <person name="Lagendijk E.L."/>
            <person name="Lapidus A."/>
            <person name="Levasseur A."/>
            <person name="Lindquist E."/>
            <person name="Lipzen A."/>
            <person name="Logrieco A.F."/>
            <person name="MacCabe A."/>
            <person name="Maekelae M.R."/>
            <person name="Malavazi I."/>
            <person name="Melin P."/>
            <person name="Meyer V."/>
            <person name="Mielnichuk N."/>
            <person name="Miskei M."/>
            <person name="Molnar A.P."/>
            <person name="Mule G."/>
            <person name="Ngan C.Y."/>
            <person name="Orejas M."/>
            <person name="Orosz E."/>
            <person name="Ouedraogo J.P."/>
            <person name="Overkamp K.M."/>
            <person name="Park H.-S."/>
            <person name="Perrone G."/>
            <person name="Piumi F."/>
            <person name="Punt P.J."/>
            <person name="Ram A.F."/>
            <person name="Ramon A."/>
            <person name="Rauscher S."/>
            <person name="Record E."/>
            <person name="Riano-Pachon D.M."/>
            <person name="Robert V."/>
            <person name="Roehrig J."/>
            <person name="Ruller R."/>
            <person name="Salamov A."/>
            <person name="Salih N.S."/>
            <person name="Samson R.A."/>
            <person name="Sandor E."/>
            <person name="Sanguinetti M."/>
            <person name="Schuetze T."/>
            <person name="Sepcic K."/>
            <person name="Shelest E."/>
            <person name="Sherlock G."/>
            <person name="Sophianopoulou V."/>
            <person name="Squina F.M."/>
            <person name="Sun H."/>
            <person name="Susca A."/>
            <person name="Todd R.B."/>
            <person name="Tsang A."/>
            <person name="Unkles S.E."/>
            <person name="van de Wiele N."/>
            <person name="van Rossen-Uffink D."/>
            <person name="Oliveira J.V."/>
            <person name="Vesth T.C."/>
            <person name="Visser J."/>
            <person name="Yu J.-H."/>
            <person name="Zhou M."/>
            <person name="Andersen M.R."/>
            <person name="Archer D.B."/>
            <person name="Baker S.E."/>
            <person name="Benoit I."/>
            <person name="Brakhage A.A."/>
            <person name="Braus G.H."/>
            <person name="Fischer R."/>
            <person name="Frisvad J.C."/>
            <person name="Goldman G.H."/>
            <person name="Houbraken J."/>
            <person name="Oakley B."/>
            <person name="Pocsi I."/>
            <person name="Scazzocchio C."/>
            <person name="Seiboth B."/>
            <person name="vanKuyk P.A."/>
            <person name="Wortman J."/>
            <person name="Dyer P.S."/>
            <person name="Grigoriev I.V."/>
        </authorList>
    </citation>
    <scope>NUCLEOTIDE SEQUENCE [LARGE SCALE GENOMIC DNA]</scope>
    <source>
        <strain evidence="4">CBS 583.65</strain>
    </source>
</reference>
<dbReference type="Proteomes" id="UP000184073">
    <property type="component" value="Unassembled WGS sequence"/>
</dbReference>
<accession>A0A1L9P4B7</accession>
<dbReference type="PANTHER" id="PTHR38110:SF4">
    <property type="entry name" value="THIOESTERASE-LIKE SUPERFAMILY-DOMAIN-CONTAINING PROTEIN"/>
    <property type="match status" value="1"/>
</dbReference>
<dbReference type="VEuPathDB" id="FungiDB:ASPVEDRAFT_48589"/>
<keyword evidence="4" id="KW-1185">Reference proteome</keyword>
<gene>
    <name evidence="3" type="ORF">ASPVEDRAFT_48589</name>
</gene>
<dbReference type="InterPro" id="IPR042171">
    <property type="entry name" value="Acyl-CoA_hotdog"/>
</dbReference>
<dbReference type="AlphaFoldDB" id="A0A1L9P4B7"/>
<dbReference type="InterPro" id="IPR052389">
    <property type="entry name" value="Sec_Metab_Biosynth-Assoc"/>
</dbReference>
<organism evidence="3 4">
    <name type="scientific">Aspergillus versicolor CBS 583.65</name>
    <dbReference type="NCBI Taxonomy" id="1036611"/>
    <lineage>
        <taxon>Eukaryota</taxon>
        <taxon>Fungi</taxon>
        <taxon>Dikarya</taxon>
        <taxon>Ascomycota</taxon>
        <taxon>Pezizomycotina</taxon>
        <taxon>Eurotiomycetes</taxon>
        <taxon>Eurotiomycetidae</taxon>
        <taxon>Eurotiales</taxon>
        <taxon>Aspergillaceae</taxon>
        <taxon>Aspergillus</taxon>
        <taxon>Aspergillus subgen. Nidulantes</taxon>
    </lineage>
</organism>
<evidence type="ECO:0000313" key="4">
    <source>
        <dbReference type="Proteomes" id="UP000184073"/>
    </source>
</evidence>
<dbReference type="InterPro" id="IPR029069">
    <property type="entry name" value="HotDog_dom_sf"/>
</dbReference>
<evidence type="ECO:0000259" key="2">
    <source>
        <dbReference type="Pfam" id="PF20789"/>
    </source>
</evidence>
<feature type="domain" description="Acyl-CoA thioesterase-like N-terminal HotDog" evidence="1">
    <location>
        <begin position="31"/>
        <end position="124"/>
    </location>
</feature>
<dbReference type="GeneID" id="63729547"/>
<proteinExistence type="predicted"/>
<dbReference type="Gene3D" id="2.40.160.210">
    <property type="entry name" value="Acyl-CoA thioesterase, double hotdog domain"/>
    <property type="match status" value="1"/>
</dbReference>
<name>A0A1L9P4B7_ASPVE</name>
<protein>
    <recommendedName>
        <fullName evidence="5">Thioesterase domain-containing protein</fullName>
    </recommendedName>
</protein>
<sequence length="314" mass="34633">MQSRPEPSLLEAISSLSQVNGSQGRFIATISPDWCTQHSVLGGYLTAVILSAAQRYINAEPEVGIHKAKYPDPVHVFTQFLRMVTPGQVSISCRTLRTTSRICVVNAELEVHPDEKYVSGTVSSQQSLACTAIVTLSDLGKETGLSQSTAGSTTHPLPCRQTECVTIDDPVVDATPVTRKLQWVAPRSPDGLWGHRLGGHQREVWLSFRDGSKISDLLHLALLADMPLQPPATHIADFYMRYALSTLCLSVEFKKRPEPETEWVLLRSNSHKVADGRYDVNIEVFNEDEEVLALSNHVVYVSGLEGKSGKRARM</sequence>
<dbReference type="RefSeq" id="XP_040662128.1">
    <property type="nucleotide sequence ID" value="XM_040814036.1"/>
</dbReference>
<dbReference type="EMBL" id="KV878125">
    <property type="protein sequence ID" value="OJI96365.1"/>
    <property type="molecule type" value="Genomic_DNA"/>
</dbReference>
<dbReference type="OrthoDB" id="2532955at2759"/>
<evidence type="ECO:0008006" key="5">
    <source>
        <dbReference type="Google" id="ProtNLM"/>
    </source>
</evidence>